<feature type="chain" id="PRO_5008748390" description="Peptidase S9 prolyl oligopeptidase catalytic domain-containing protein" evidence="2">
    <location>
        <begin position="26"/>
        <end position="446"/>
    </location>
</feature>
<dbReference type="GO" id="GO:0052689">
    <property type="term" value="F:carboxylic ester hydrolase activity"/>
    <property type="evidence" value="ECO:0007669"/>
    <property type="project" value="TreeGrafter"/>
</dbReference>
<keyword evidence="5" id="KW-1185">Reference proteome</keyword>
<feature type="domain" description="Peptidase S9 prolyl oligopeptidase catalytic" evidence="3">
    <location>
        <begin position="111"/>
        <end position="264"/>
    </location>
</feature>
<keyword evidence="2" id="KW-0732">Signal</keyword>
<feature type="transmembrane region" description="Helical" evidence="1">
    <location>
        <begin position="422"/>
        <end position="443"/>
    </location>
</feature>
<keyword evidence="1" id="KW-0812">Transmembrane</keyword>
<dbReference type="InterPro" id="IPR053145">
    <property type="entry name" value="AB_hydrolase_Est10"/>
</dbReference>
<proteinExistence type="predicted"/>
<gene>
    <name evidence="4" type="ORF">GA0070604_4263</name>
</gene>
<evidence type="ECO:0000313" key="5">
    <source>
        <dbReference type="Proteomes" id="UP000199696"/>
    </source>
</evidence>
<dbReference type="InterPro" id="IPR029058">
    <property type="entry name" value="AB_hydrolase_fold"/>
</dbReference>
<reference evidence="5" key="1">
    <citation type="submission" date="2016-06" db="EMBL/GenBank/DDBJ databases">
        <authorList>
            <person name="Varghese N."/>
            <person name="Submissions Spin"/>
        </authorList>
    </citation>
    <scope>NUCLEOTIDE SEQUENCE [LARGE SCALE GENOMIC DNA]</scope>
    <source>
        <strain evidence="5">DSM 44814</strain>
    </source>
</reference>
<name>A0A1C6V1U7_9ACTN</name>
<dbReference type="AlphaFoldDB" id="A0A1C6V1U7"/>
<feature type="transmembrane region" description="Helical" evidence="1">
    <location>
        <begin position="322"/>
        <end position="341"/>
    </location>
</feature>
<dbReference type="Proteomes" id="UP000199696">
    <property type="component" value="Unassembled WGS sequence"/>
</dbReference>
<organism evidence="4 5">
    <name type="scientific">Micromonospora eburnea</name>
    <dbReference type="NCBI Taxonomy" id="227316"/>
    <lineage>
        <taxon>Bacteria</taxon>
        <taxon>Bacillati</taxon>
        <taxon>Actinomycetota</taxon>
        <taxon>Actinomycetes</taxon>
        <taxon>Micromonosporales</taxon>
        <taxon>Micromonosporaceae</taxon>
        <taxon>Micromonospora</taxon>
    </lineage>
</organism>
<evidence type="ECO:0000313" key="4">
    <source>
        <dbReference type="EMBL" id="SCL60286.1"/>
    </source>
</evidence>
<dbReference type="GO" id="GO:0006508">
    <property type="term" value="P:proteolysis"/>
    <property type="evidence" value="ECO:0007669"/>
    <property type="project" value="InterPro"/>
</dbReference>
<evidence type="ECO:0000259" key="3">
    <source>
        <dbReference type="Pfam" id="PF00326"/>
    </source>
</evidence>
<evidence type="ECO:0000256" key="2">
    <source>
        <dbReference type="SAM" id="SignalP"/>
    </source>
</evidence>
<dbReference type="GO" id="GO:0008236">
    <property type="term" value="F:serine-type peptidase activity"/>
    <property type="evidence" value="ECO:0007669"/>
    <property type="project" value="InterPro"/>
</dbReference>
<dbReference type="PANTHER" id="PTHR43265">
    <property type="entry name" value="ESTERASE ESTD"/>
    <property type="match status" value="1"/>
</dbReference>
<dbReference type="STRING" id="227316.GA0070604_4263"/>
<feature type="transmembrane region" description="Helical" evidence="1">
    <location>
        <begin position="392"/>
        <end position="415"/>
    </location>
</feature>
<dbReference type="Pfam" id="PF00326">
    <property type="entry name" value="Peptidase_S9"/>
    <property type="match status" value="1"/>
</dbReference>
<feature type="transmembrane region" description="Helical" evidence="1">
    <location>
        <begin position="353"/>
        <end position="372"/>
    </location>
</feature>
<dbReference type="SUPFAM" id="SSF53474">
    <property type="entry name" value="alpha/beta-Hydrolases"/>
    <property type="match status" value="1"/>
</dbReference>
<dbReference type="Gene3D" id="3.40.50.1820">
    <property type="entry name" value="alpha/beta hydrolase"/>
    <property type="match status" value="1"/>
</dbReference>
<evidence type="ECO:0000256" key="1">
    <source>
        <dbReference type="SAM" id="Phobius"/>
    </source>
</evidence>
<keyword evidence="1" id="KW-1133">Transmembrane helix</keyword>
<dbReference type="InterPro" id="IPR001375">
    <property type="entry name" value="Peptidase_S9_cat"/>
</dbReference>
<protein>
    <recommendedName>
        <fullName evidence="3">Peptidase S9 prolyl oligopeptidase catalytic domain-containing protein</fullName>
    </recommendedName>
</protein>
<accession>A0A1C6V1U7</accession>
<dbReference type="EMBL" id="FMHY01000002">
    <property type="protein sequence ID" value="SCL60286.1"/>
    <property type="molecule type" value="Genomic_DNA"/>
</dbReference>
<keyword evidence="1" id="KW-0472">Membrane</keyword>
<dbReference type="RefSeq" id="WP_167363550.1">
    <property type="nucleotide sequence ID" value="NZ_FMHY01000002.1"/>
</dbReference>
<sequence>MFRRALLSLAAVLAAVLIPIRPAAAATDLNTAELSFTTDDGQRLAATLYTPRDATGPLPGLVLVAGSGEAPRSEVAPEAEAFARQGIAVLAYDKRYRGYTKTHRDYAQLAGDAVHGYELLRGRPEVDPRYVGIWGISEGGWVAPIAAGRSGAAFLVAASAPGLPPLRTQNWNMRNKVARAGVTGSFATTLTDRAHRLSADAGLFAEPYYDPVPALRALHQPVLAVYGGADEQVPAAESASVLRANIPGPFALRILPGAGHALHVRDAAGDYTDELVPGYADLVGAWVREVASGRTPAGASDALPEQAVRSTDLEPSAWWEGWPAQLTALVVLLAAFVSALVRRPAAARRPATVFGAAGLVTALGFVAYLFAVESSTGWKGVDVGPVVNGRPVVWLALQAAALVTVIAAVMTLAAWRQDRDRVRLAVLNIGAAAFLPWALYWGLLLP</sequence>
<feature type="signal peptide" evidence="2">
    <location>
        <begin position="1"/>
        <end position="25"/>
    </location>
</feature>
<dbReference type="PANTHER" id="PTHR43265:SF1">
    <property type="entry name" value="ESTERASE ESTD"/>
    <property type="match status" value="1"/>
</dbReference>